<sequence length="137" mass="15368">MRCFGYVLRPLNRFRSKEDGAATIEAVLWLPFFFMLFGALADVSMVFFNQSRLLRIVQDANRTMSIGRFTTTTETQDYVISRVQPLSKNVSAVTTVSADGIITTVATVPMDDLDLFGVAGIFRNGQMRVQADQLKEM</sequence>
<protein>
    <submittedName>
        <fullName evidence="3">TadE-like protein</fullName>
    </submittedName>
</protein>
<evidence type="ECO:0000313" key="3">
    <source>
        <dbReference type="EMBL" id="PQV53601.1"/>
    </source>
</evidence>
<name>A0A2S8RYJ9_9RHOB</name>
<dbReference type="Pfam" id="PF07811">
    <property type="entry name" value="TadE"/>
    <property type="match status" value="1"/>
</dbReference>
<gene>
    <name evidence="3" type="ORF">LX70_03920</name>
</gene>
<evidence type="ECO:0000256" key="1">
    <source>
        <dbReference type="SAM" id="Phobius"/>
    </source>
</evidence>
<feature type="domain" description="TadE-like" evidence="2">
    <location>
        <begin position="20"/>
        <end position="60"/>
    </location>
</feature>
<evidence type="ECO:0000313" key="4">
    <source>
        <dbReference type="Proteomes" id="UP000238338"/>
    </source>
</evidence>
<dbReference type="EMBL" id="PVEP01000014">
    <property type="protein sequence ID" value="PQV53601.1"/>
    <property type="molecule type" value="Genomic_DNA"/>
</dbReference>
<comment type="caution">
    <text evidence="3">The sequence shown here is derived from an EMBL/GenBank/DDBJ whole genome shotgun (WGS) entry which is preliminary data.</text>
</comment>
<dbReference type="Proteomes" id="UP000238338">
    <property type="component" value="Unassembled WGS sequence"/>
</dbReference>
<dbReference type="AlphaFoldDB" id="A0A2S8RYJ9"/>
<dbReference type="InterPro" id="IPR012495">
    <property type="entry name" value="TadE-like_dom"/>
</dbReference>
<keyword evidence="1" id="KW-0812">Transmembrane</keyword>
<feature type="transmembrane region" description="Helical" evidence="1">
    <location>
        <begin position="26"/>
        <end position="48"/>
    </location>
</feature>
<reference evidence="3 4" key="1">
    <citation type="submission" date="2018-02" db="EMBL/GenBank/DDBJ databases">
        <title>Genomic Encyclopedia of Archaeal and Bacterial Type Strains, Phase II (KMG-II): from individual species to whole genera.</title>
        <authorList>
            <person name="Goeker M."/>
        </authorList>
    </citation>
    <scope>NUCLEOTIDE SEQUENCE [LARGE SCALE GENOMIC DNA]</scope>
    <source>
        <strain evidence="3 4">DSM 18921</strain>
    </source>
</reference>
<keyword evidence="4" id="KW-1185">Reference proteome</keyword>
<keyword evidence="1" id="KW-1133">Transmembrane helix</keyword>
<organism evidence="3 4">
    <name type="scientific">Albidovulum denitrificans</name>
    <dbReference type="NCBI Taxonomy" id="404881"/>
    <lineage>
        <taxon>Bacteria</taxon>
        <taxon>Pseudomonadati</taxon>
        <taxon>Pseudomonadota</taxon>
        <taxon>Alphaproteobacteria</taxon>
        <taxon>Rhodobacterales</taxon>
        <taxon>Paracoccaceae</taxon>
        <taxon>Albidovulum</taxon>
    </lineage>
</organism>
<keyword evidence="1" id="KW-0472">Membrane</keyword>
<evidence type="ECO:0000259" key="2">
    <source>
        <dbReference type="Pfam" id="PF07811"/>
    </source>
</evidence>
<accession>A0A2S8RYJ9</accession>
<proteinExistence type="predicted"/>